<dbReference type="InterPro" id="IPR008507">
    <property type="entry name" value="DUF789"/>
</dbReference>
<dbReference type="PANTHER" id="PTHR31343">
    <property type="entry name" value="T15D22.8"/>
    <property type="match status" value="1"/>
</dbReference>
<dbReference type="Pfam" id="PF05623">
    <property type="entry name" value="DUF789"/>
    <property type="match status" value="1"/>
</dbReference>
<dbReference type="EMBL" id="SSTD01002102">
    <property type="protein sequence ID" value="TYK28447.1"/>
    <property type="molecule type" value="Genomic_DNA"/>
</dbReference>
<reference evidence="3 4" key="1">
    <citation type="submission" date="2019-08" db="EMBL/GenBank/DDBJ databases">
        <title>Draft genome sequences of two oriental melons (Cucumis melo L. var makuwa).</title>
        <authorList>
            <person name="Kwon S.-Y."/>
        </authorList>
    </citation>
    <scope>NUCLEOTIDE SEQUENCE [LARGE SCALE GENOMIC DNA]</scope>
    <source>
        <strain evidence="4">cv. Chang Bougi</strain>
        <strain evidence="3">cv. SW 3</strain>
        <tissue evidence="1">Leaf</tissue>
    </source>
</reference>
<organism evidence="1 3">
    <name type="scientific">Cucumis melo var. makuwa</name>
    <name type="common">Oriental melon</name>
    <dbReference type="NCBI Taxonomy" id="1194695"/>
    <lineage>
        <taxon>Eukaryota</taxon>
        <taxon>Viridiplantae</taxon>
        <taxon>Streptophyta</taxon>
        <taxon>Embryophyta</taxon>
        <taxon>Tracheophyta</taxon>
        <taxon>Spermatophyta</taxon>
        <taxon>Magnoliopsida</taxon>
        <taxon>eudicotyledons</taxon>
        <taxon>Gunneridae</taxon>
        <taxon>Pentapetalae</taxon>
        <taxon>rosids</taxon>
        <taxon>fabids</taxon>
        <taxon>Cucurbitales</taxon>
        <taxon>Cucurbitaceae</taxon>
        <taxon>Benincaseae</taxon>
        <taxon>Cucumis</taxon>
    </lineage>
</organism>
<evidence type="ECO:0000313" key="3">
    <source>
        <dbReference type="Proteomes" id="UP000321393"/>
    </source>
</evidence>
<dbReference type="Proteomes" id="UP000321393">
    <property type="component" value="Unassembled WGS sequence"/>
</dbReference>
<dbReference type="Proteomes" id="UP000321947">
    <property type="component" value="Unassembled WGS sequence"/>
</dbReference>
<evidence type="ECO:0008006" key="5">
    <source>
        <dbReference type="Google" id="ProtNLM"/>
    </source>
</evidence>
<gene>
    <name evidence="2" type="ORF">E5676_scaffold629G00790</name>
    <name evidence="1" type="ORF">E6C27_scaffold274G004020</name>
</gene>
<dbReference type="PANTHER" id="PTHR31343:SF42">
    <property type="entry name" value="T15D22.8"/>
    <property type="match status" value="1"/>
</dbReference>
<sequence>MLGTALQFGGIKGEDRFYIPVRARKNYNQQKPSRRPTKTDETESLSSKVVGCTTKPCEELTPQSKSNLERFLEATRPSVPAQYFSKTTMRDWRTCDIEFQPYFILNDLWESFKEWSAYGAGVPLVLDGGDSVVQYYVPYLSGIQIYGEAAALRSDSNVRLACEDSDLDSSRDTSSDGSIDYDLGKSFNLSREQWDHPHLACENMPKMRKTSLTDERKMVQEGFLSDDGDAGYPRSGLLFQFLEQDLPYQRVPLADKIFELAYQFPGLKTLRSCDILPASWVSVAWYPIYRIPTGPTLKDLDACFLTYHSLSTPKKGNRHSLPPVMVYPKDIDDITKISLPVFGMASYKLKGSIWGQNGINDHQKANSLMQAADKWLRSLQVSQPDFQFFSSHGTYWR</sequence>
<proteinExistence type="predicted"/>
<evidence type="ECO:0000313" key="1">
    <source>
        <dbReference type="EMBL" id="KAA0058094.1"/>
    </source>
</evidence>
<evidence type="ECO:0000313" key="2">
    <source>
        <dbReference type="EMBL" id="TYK28447.1"/>
    </source>
</evidence>
<dbReference type="AlphaFoldDB" id="A0A5A7USF1"/>
<protein>
    <recommendedName>
        <fullName evidence="5">DUF789 domain-containing protein</fullName>
    </recommendedName>
</protein>
<dbReference type="EMBL" id="SSTE01006842">
    <property type="protein sequence ID" value="KAA0058094.1"/>
    <property type="molecule type" value="Genomic_DNA"/>
</dbReference>
<evidence type="ECO:0000313" key="4">
    <source>
        <dbReference type="Proteomes" id="UP000321947"/>
    </source>
</evidence>
<comment type="caution">
    <text evidence="1">The sequence shown here is derived from an EMBL/GenBank/DDBJ whole genome shotgun (WGS) entry which is preliminary data.</text>
</comment>
<dbReference type="OrthoDB" id="784906at2759"/>
<accession>A0A5A7USF1</accession>
<name>A0A5A7USF1_CUCMM</name>